<organism evidence="2 3">
    <name type="scientific">Paracoccus aminophilus JCM 7686</name>
    <dbReference type="NCBI Taxonomy" id="1367847"/>
    <lineage>
        <taxon>Bacteria</taxon>
        <taxon>Pseudomonadati</taxon>
        <taxon>Pseudomonadota</taxon>
        <taxon>Alphaproteobacteria</taxon>
        <taxon>Rhodobacterales</taxon>
        <taxon>Paracoccaceae</taxon>
        <taxon>Paracoccus</taxon>
    </lineage>
</organism>
<feature type="region of interest" description="Disordered" evidence="1">
    <location>
        <begin position="75"/>
        <end position="112"/>
    </location>
</feature>
<accession>S5XWQ1</accession>
<evidence type="ECO:0000313" key="3">
    <source>
        <dbReference type="Proteomes" id="UP000015480"/>
    </source>
</evidence>
<reference evidence="2 3" key="1">
    <citation type="journal article" date="2014" name="BMC Genomics">
        <title>Architecture and functions of a multipartite genome of the methylotrophic bacterium Paracoccus aminophilus JCM 7686, containing primary and secondary chromids.</title>
        <authorList>
            <person name="Dziewit L."/>
            <person name="Czarnecki J."/>
            <person name="Wibberg D."/>
            <person name="Radlinska M."/>
            <person name="Mrozek P."/>
            <person name="Szymczak M."/>
            <person name="Schluter A."/>
            <person name="Puhler A."/>
            <person name="Bartosik D."/>
        </authorList>
    </citation>
    <scope>NUCLEOTIDE SEQUENCE [LARGE SCALE GENOMIC DNA]</scope>
    <source>
        <strain evidence="2">JCM 7686</strain>
    </source>
</reference>
<dbReference type="HOGENOM" id="CLU_2143417_0_0_5"/>
<feature type="compositionally biased region" description="Low complexity" evidence="1">
    <location>
        <begin position="77"/>
        <end position="86"/>
    </location>
</feature>
<protein>
    <submittedName>
        <fullName evidence="2">Uncharacterized protein</fullName>
    </submittedName>
</protein>
<dbReference type="Proteomes" id="UP000015480">
    <property type="component" value="Chromosome"/>
</dbReference>
<dbReference type="AlphaFoldDB" id="S5XWQ1"/>
<proteinExistence type="predicted"/>
<name>S5XWQ1_PARAH</name>
<gene>
    <name evidence="2" type="ORF">JCM7686_2671</name>
</gene>
<feature type="compositionally biased region" description="Polar residues" evidence="1">
    <location>
        <begin position="92"/>
        <end position="104"/>
    </location>
</feature>
<evidence type="ECO:0000313" key="2">
    <source>
        <dbReference type="EMBL" id="AGT09727.1"/>
    </source>
</evidence>
<dbReference type="EMBL" id="CP006650">
    <property type="protein sequence ID" value="AGT09727.1"/>
    <property type="molecule type" value="Genomic_DNA"/>
</dbReference>
<dbReference type="STRING" id="1367847.JCM7686_2671"/>
<sequence length="112" mass="12403">MTTMTASCPKCAPSCPNRGRRALARPAHLCRARGDRRCRCHIGARTRLARLTLSLRPLLVADVPHPGRSRLQSLFERQAPQQAPLRPQAPPFTSSAALSSSFRTGNGYERHF</sequence>
<keyword evidence="3" id="KW-1185">Reference proteome</keyword>
<evidence type="ECO:0000256" key="1">
    <source>
        <dbReference type="SAM" id="MobiDB-lite"/>
    </source>
</evidence>
<dbReference type="KEGG" id="pami:JCM7686_2671"/>